<comment type="caution">
    <text evidence="1">The sequence shown here is derived from an EMBL/GenBank/DDBJ whole genome shotgun (WGS) entry which is preliminary data.</text>
</comment>
<dbReference type="AlphaFoldDB" id="A0A507CJS0"/>
<protein>
    <recommendedName>
        <fullName evidence="3">F-box domain-containing protein</fullName>
    </recommendedName>
</protein>
<evidence type="ECO:0000313" key="2">
    <source>
        <dbReference type="Proteomes" id="UP000320333"/>
    </source>
</evidence>
<dbReference type="Proteomes" id="UP000320333">
    <property type="component" value="Unassembled WGS sequence"/>
</dbReference>
<gene>
    <name evidence="1" type="ORF">CcCBS67573_g10652</name>
</gene>
<dbReference type="EMBL" id="QEAP01001875">
    <property type="protein sequence ID" value="TPX39878.1"/>
    <property type="molecule type" value="Genomic_DNA"/>
</dbReference>
<name>A0A507CJS0_9FUNG</name>
<keyword evidence="2" id="KW-1185">Reference proteome</keyword>
<dbReference type="OrthoDB" id="2147485at2759"/>
<evidence type="ECO:0008006" key="3">
    <source>
        <dbReference type="Google" id="ProtNLM"/>
    </source>
</evidence>
<feature type="non-terminal residue" evidence="1">
    <location>
        <position position="1"/>
    </location>
</feature>
<evidence type="ECO:0000313" key="1">
    <source>
        <dbReference type="EMBL" id="TPX39878.1"/>
    </source>
</evidence>
<reference evidence="1 2" key="1">
    <citation type="journal article" date="2019" name="Sci. Rep.">
        <title>Comparative genomics of chytrid fungi reveal insights into the obligate biotrophic and pathogenic lifestyle of Synchytrium endobioticum.</title>
        <authorList>
            <person name="van de Vossenberg B.T.L.H."/>
            <person name="Warris S."/>
            <person name="Nguyen H.D.T."/>
            <person name="van Gent-Pelzer M.P.E."/>
            <person name="Joly D.L."/>
            <person name="van de Geest H.C."/>
            <person name="Bonants P.J.M."/>
            <person name="Smith D.S."/>
            <person name="Levesque C.A."/>
            <person name="van der Lee T.A.J."/>
        </authorList>
    </citation>
    <scope>NUCLEOTIDE SEQUENCE [LARGE SCALE GENOMIC DNA]</scope>
    <source>
        <strain evidence="1 2">CBS 675.73</strain>
    </source>
</reference>
<feature type="non-terminal residue" evidence="1">
    <location>
        <position position="527"/>
    </location>
</feature>
<proteinExistence type="predicted"/>
<accession>A0A507CJS0</accession>
<sequence length="527" mass="58403">SATFAGNLIISESPSTDNASSNDVEHVQSLNQRALDELNIYRKLLQMDPLTSVDAFELSSEIAVDEPALCPGTITRSAAFETMPPEILDRIVQFVDGKSILPLCHAIPYYKYISTAMFDFAHRFPQETYTPSKLWPDMHLPVHQSYISKTTHFPVQHLHAVRTYACIISKNSGNVHVPYSQHVLNYLGALPDVLSLCPGDSNYRSSVWVDFLRGLADSNKQIRSCEVDGDSDDDYDEVAEQMMRLQIQSLIFRDNFFPPIEILGALPFIKGLSYFATDVPGTDGSGDCDENDFLSRCVDLKEIEFLRLLDEEPVGQADCNLQLIKGSRIQKVWCEKPSPNRNAEGRVESSCMDVTDGMSKTLMHAAERMAPQPPLYDQAVLEDADNVSDGSALIAPNARFSLNRLAAPYPSPSSGYCTGLCSMTGGWSVSTMSGAEGPVKVTFRVCCRAVLSFGGQSHVAPTFQNYLKMNRDVWYLLVDERGQPAFDDVGADSVSFGSDVNVLVTHLRKKVWEKNQRIIEGVAAQLR</sequence>
<organism evidence="1 2">
    <name type="scientific">Chytriomyces confervae</name>
    <dbReference type="NCBI Taxonomy" id="246404"/>
    <lineage>
        <taxon>Eukaryota</taxon>
        <taxon>Fungi</taxon>
        <taxon>Fungi incertae sedis</taxon>
        <taxon>Chytridiomycota</taxon>
        <taxon>Chytridiomycota incertae sedis</taxon>
        <taxon>Chytridiomycetes</taxon>
        <taxon>Chytridiales</taxon>
        <taxon>Chytriomycetaceae</taxon>
        <taxon>Chytriomyces</taxon>
    </lineage>
</organism>